<dbReference type="Proteomes" id="UP000678545">
    <property type="component" value="Unassembled WGS sequence"/>
</dbReference>
<feature type="transmembrane region" description="Helical" evidence="1">
    <location>
        <begin position="21"/>
        <end position="41"/>
    </location>
</feature>
<dbReference type="AlphaFoldDB" id="A0A941E319"/>
<accession>A0A941E319</accession>
<feature type="transmembrane region" description="Helical" evidence="1">
    <location>
        <begin position="53"/>
        <end position="73"/>
    </location>
</feature>
<name>A0A941E319_9BURK</name>
<keyword evidence="1" id="KW-1133">Transmembrane helix</keyword>
<organism evidence="2 3">
    <name type="scientific">Undibacterium fentianense</name>
    <dbReference type="NCBI Taxonomy" id="2828728"/>
    <lineage>
        <taxon>Bacteria</taxon>
        <taxon>Pseudomonadati</taxon>
        <taxon>Pseudomonadota</taxon>
        <taxon>Betaproteobacteria</taxon>
        <taxon>Burkholderiales</taxon>
        <taxon>Oxalobacteraceae</taxon>
        <taxon>Undibacterium</taxon>
    </lineage>
</organism>
<evidence type="ECO:0000313" key="2">
    <source>
        <dbReference type="EMBL" id="MBR7800556.1"/>
    </source>
</evidence>
<sequence length="88" mass="9789">MMNPSDKTTTTNRPLSIRFMIVSLLACILSVITIAAGALYIGLEFDAYMSHWYGSHSIIFLCFAVTYLIDFGVARLQKPRTLPLQTAS</sequence>
<dbReference type="RefSeq" id="WP_212675684.1">
    <property type="nucleotide sequence ID" value="NZ_JAGSPJ010000004.1"/>
</dbReference>
<keyword evidence="3" id="KW-1185">Reference proteome</keyword>
<evidence type="ECO:0000313" key="3">
    <source>
        <dbReference type="Proteomes" id="UP000678545"/>
    </source>
</evidence>
<comment type="caution">
    <text evidence="2">The sequence shown here is derived from an EMBL/GenBank/DDBJ whole genome shotgun (WGS) entry which is preliminary data.</text>
</comment>
<proteinExistence type="predicted"/>
<protein>
    <submittedName>
        <fullName evidence="2">Uncharacterized protein</fullName>
    </submittedName>
</protein>
<keyword evidence="1" id="KW-0472">Membrane</keyword>
<dbReference type="EMBL" id="JAGSPJ010000004">
    <property type="protein sequence ID" value="MBR7800556.1"/>
    <property type="molecule type" value="Genomic_DNA"/>
</dbReference>
<reference evidence="2" key="1">
    <citation type="submission" date="2021-04" db="EMBL/GenBank/DDBJ databases">
        <title>novel species isolated from subtropical streams in China.</title>
        <authorList>
            <person name="Lu H."/>
        </authorList>
    </citation>
    <scope>NUCLEOTIDE SEQUENCE</scope>
    <source>
        <strain evidence="2">FT137W</strain>
    </source>
</reference>
<gene>
    <name evidence="2" type="ORF">KDM90_11165</name>
</gene>
<evidence type="ECO:0000256" key="1">
    <source>
        <dbReference type="SAM" id="Phobius"/>
    </source>
</evidence>
<keyword evidence="1" id="KW-0812">Transmembrane</keyword>